<dbReference type="SUPFAM" id="SSF53335">
    <property type="entry name" value="S-adenosyl-L-methionine-dependent methyltransferases"/>
    <property type="match status" value="1"/>
</dbReference>
<dbReference type="PANTHER" id="PTHR44068:SF11">
    <property type="entry name" value="GERANYL DIPHOSPHATE 2-C-METHYLTRANSFERASE"/>
    <property type="match status" value="1"/>
</dbReference>
<dbReference type="GO" id="GO:0032259">
    <property type="term" value="P:methylation"/>
    <property type="evidence" value="ECO:0007669"/>
    <property type="project" value="UniProtKB-KW"/>
</dbReference>
<dbReference type="Pfam" id="PF13649">
    <property type="entry name" value="Methyltransf_25"/>
    <property type="match status" value="1"/>
</dbReference>
<sequence length="333" mass="38128">MRASPTSSATATSRPASIPTTSTSCSRSRSSREIDRGVTRHFRSTSNCLWRTAVPMQYKDPNDVRRVVSETKDYYDGPANEIYRHIWGENIHIGYFEEDNESLPEAMLHSNERMAEGVALGNGDRVLDVGCGYGALARFLARNYGCHVVASNISDRELEWGRELTAEEGLGDKVEFEWADFHDLPFEKSEFNYYWSQEAFLHAVDKTRVLREASRVLAPGGRIVFTDLLVRDGTPQEDRERIYERVKSPDMWDRHHYESALADAGLTVETHEDWSDNVAPTYAWVREQLEERREEFENRIGVEAVDRTSAALQFWVDAANAGKIGWEYFVARK</sequence>
<dbReference type="InterPro" id="IPR041698">
    <property type="entry name" value="Methyltransf_25"/>
</dbReference>
<dbReference type="InterPro" id="IPR050447">
    <property type="entry name" value="Erg6_SMT_methyltransf"/>
</dbReference>
<dbReference type="PROSITE" id="PS51257">
    <property type="entry name" value="PROKAR_LIPOPROTEIN"/>
    <property type="match status" value="1"/>
</dbReference>
<dbReference type="GO" id="GO:0008757">
    <property type="term" value="F:S-adenosylmethionine-dependent methyltransferase activity"/>
    <property type="evidence" value="ECO:0007669"/>
    <property type="project" value="InterPro"/>
</dbReference>
<dbReference type="Gene3D" id="3.40.50.150">
    <property type="entry name" value="Vaccinia Virus protein VP39"/>
    <property type="match status" value="1"/>
</dbReference>
<gene>
    <name evidence="3" type="ORF">DRB17_11600</name>
</gene>
<evidence type="ECO:0000313" key="4">
    <source>
        <dbReference type="Proteomes" id="UP000253941"/>
    </source>
</evidence>
<evidence type="ECO:0000313" key="3">
    <source>
        <dbReference type="EMBL" id="RDD61824.1"/>
    </source>
</evidence>
<keyword evidence="3" id="KW-0489">Methyltransferase</keyword>
<feature type="domain" description="Methyltransferase" evidence="2">
    <location>
        <begin position="126"/>
        <end position="221"/>
    </location>
</feature>
<keyword evidence="3" id="KW-0808">Transferase</keyword>
<evidence type="ECO:0000259" key="2">
    <source>
        <dbReference type="Pfam" id="PF13649"/>
    </source>
</evidence>
<dbReference type="AlphaFoldDB" id="A0A369TBD6"/>
<comment type="caution">
    <text evidence="3">The sequence shown here is derived from an EMBL/GenBank/DDBJ whole genome shotgun (WGS) entry which is preliminary data.</text>
</comment>
<protein>
    <submittedName>
        <fullName evidence="3">Methyltransferase domain-containing protein</fullName>
    </submittedName>
</protein>
<feature type="compositionally biased region" description="Low complexity" evidence="1">
    <location>
        <begin position="1"/>
        <end position="28"/>
    </location>
</feature>
<organism evidence="3 4">
    <name type="scientific">Ferruginivarius sediminum</name>
    <dbReference type="NCBI Taxonomy" id="2661937"/>
    <lineage>
        <taxon>Bacteria</taxon>
        <taxon>Pseudomonadati</taxon>
        <taxon>Pseudomonadota</taxon>
        <taxon>Alphaproteobacteria</taxon>
        <taxon>Rhodospirillales</taxon>
        <taxon>Rhodospirillaceae</taxon>
        <taxon>Ferruginivarius</taxon>
    </lineage>
</organism>
<dbReference type="PANTHER" id="PTHR44068">
    <property type="entry name" value="ZGC:194242"/>
    <property type="match status" value="1"/>
</dbReference>
<dbReference type="InterPro" id="IPR029063">
    <property type="entry name" value="SAM-dependent_MTases_sf"/>
</dbReference>
<feature type="region of interest" description="Disordered" evidence="1">
    <location>
        <begin position="1"/>
        <end position="33"/>
    </location>
</feature>
<dbReference type="Proteomes" id="UP000253941">
    <property type="component" value="Unassembled WGS sequence"/>
</dbReference>
<reference evidence="3 4" key="1">
    <citation type="submission" date="2018-07" db="EMBL/GenBank/DDBJ databases">
        <title>Venubactetium sediminum gen. nov., sp. nov., isolated from a marine solar saltern.</title>
        <authorList>
            <person name="Wang S."/>
        </authorList>
    </citation>
    <scope>NUCLEOTIDE SEQUENCE [LARGE SCALE GENOMIC DNA]</scope>
    <source>
        <strain evidence="3 4">WD2A32</strain>
    </source>
</reference>
<evidence type="ECO:0000256" key="1">
    <source>
        <dbReference type="SAM" id="MobiDB-lite"/>
    </source>
</evidence>
<name>A0A369TBD6_9PROT</name>
<accession>A0A369TBD6</accession>
<dbReference type="CDD" id="cd02440">
    <property type="entry name" value="AdoMet_MTases"/>
    <property type="match status" value="1"/>
</dbReference>
<dbReference type="EMBL" id="QPMH01000009">
    <property type="protein sequence ID" value="RDD61824.1"/>
    <property type="molecule type" value="Genomic_DNA"/>
</dbReference>
<keyword evidence="4" id="KW-1185">Reference proteome</keyword>
<proteinExistence type="predicted"/>